<dbReference type="InterPro" id="IPR013783">
    <property type="entry name" value="Ig-like_fold"/>
</dbReference>
<sequence length="69" mass="7802">MLFMKWKWLFCLLYLYIGCVSAFSSQPQLVCPSLTHDFGKVWEGTPLVHSFILKNTGDAPLIIQSVKPG</sequence>
<organism evidence="1">
    <name type="scientific">Desulfofervidus auxilii</name>
    <dbReference type="NCBI Taxonomy" id="1621989"/>
    <lineage>
        <taxon>Bacteria</taxon>
        <taxon>Pseudomonadati</taxon>
        <taxon>Thermodesulfobacteriota</taxon>
        <taxon>Candidatus Desulfofervidia</taxon>
        <taxon>Candidatus Desulfofervidales</taxon>
        <taxon>Candidatus Desulfofervidaceae</taxon>
        <taxon>Candidatus Desulfofervidus</taxon>
    </lineage>
</organism>
<evidence type="ECO:0000313" key="1">
    <source>
        <dbReference type="EMBL" id="HEC67434.1"/>
    </source>
</evidence>
<accession>A0A7C2A388</accession>
<reference evidence="1" key="1">
    <citation type="journal article" date="2020" name="mSystems">
        <title>Genome- and Community-Level Interaction Insights into Carbon Utilization and Element Cycling Functions of Hydrothermarchaeota in Hydrothermal Sediment.</title>
        <authorList>
            <person name="Zhou Z."/>
            <person name="Liu Y."/>
            <person name="Xu W."/>
            <person name="Pan J."/>
            <person name="Luo Z.H."/>
            <person name="Li M."/>
        </authorList>
    </citation>
    <scope>NUCLEOTIDE SEQUENCE [LARGE SCALE GENOMIC DNA]</scope>
    <source>
        <strain evidence="1">HyVt-389</strain>
    </source>
</reference>
<dbReference type="AlphaFoldDB" id="A0A7C2A388"/>
<dbReference type="EMBL" id="DRIH01000042">
    <property type="protein sequence ID" value="HEC67434.1"/>
    <property type="molecule type" value="Genomic_DNA"/>
</dbReference>
<comment type="caution">
    <text evidence="1">The sequence shown here is derived from an EMBL/GenBank/DDBJ whole genome shotgun (WGS) entry which is preliminary data.</text>
</comment>
<proteinExistence type="predicted"/>
<protein>
    <submittedName>
        <fullName evidence="1">DUF1573 domain-containing protein</fullName>
    </submittedName>
</protein>
<name>A0A7C2A388_DESA2</name>
<dbReference type="InterPro" id="IPR011467">
    <property type="entry name" value="DUF1573"/>
</dbReference>
<dbReference type="Gene3D" id="2.60.40.10">
    <property type="entry name" value="Immunoglobulins"/>
    <property type="match status" value="1"/>
</dbReference>
<dbReference type="Pfam" id="PF07610">
    <property type="entry name" value="DUF1573"/>
    <property type="match status" value="1"/>
</dbReference>
<dbReference type="Proteomes" id="UP000885738">
    <property type="component" value="Unassembled WGS sequence"/>
</dbReference>
<gene>
    <name evidence="1" type="ORF">ENI35_01250</name>
</gene>